<comment type="similarity">
    <text evidence="3 12">Belongs to the glycosyltransferase 10 family.</text>
</comment>
<dbReference type="InterPro" id="IPR038577">
    <property type="entry name" value="GT10-like_C_sf"/>
</dbReference>
<dbReference type="FunFam" id="3.40.50.11660:FF:000001">
    <property type="entry name" value="alpha-(1,3)-fucosyltransferase 9"/>
    <property type="match status" value="1"/>
</dbReference>
<evidence type="ECO:0000313" key="16">
    <source>
        <dbReference type="RefSeq" id="XP_018115592.1"/>
    </source>
</evidence>
<dbReference type="PANTHER" id="PTHR11929:SF243">
    <property type="entry name" value="FUCOSYLTRANSFERASE"/>
    <property type="match status" value="1"/>
</dbReference>
<evidence type="ECO:0000256" key="3">
    <source>
        <dbReference type="ARBA" id="ARBA00008919"/>
    </source>
</evidence>
<keyword evidence="7" id="KW-0735">Signal-anchor</keyword>
<evidence type="ECO:0000256" key="1">
    <source>
        <dbReference type="ARBA" id="ARBA00004167"/>
    </source>
</evidence>
<evidence type="ECO:0000256" key="8">
    <source>
        <dbReference type="ARBA" id="ARBA00022989"/>
    </source>
</evidence>
<comment type="pathway">
    <text evidence="2">Protein modification; protein glycosylation.</text>
</comment>
<comment type="subcellular location">
    <subcellularLocation>
        <location evidence="12">Golgi apparatus</location>
        <location evidence="12">Golgi stack membrane</location>
        <topology evidence="12">Single-pass type II membrane protein</topology>
    </subcellularLocation>
    <subcellularLocation>
        <location evidence="1">Membrane</location>
        <topology evidence="1">Single-pass membrane protein</topology>
    </subcellularLocation>
</comment>
<evidence type="ECO:0000256" key="5">
    <source>
        <dbReference type="ARBA" id="ARBA00022679"/>
    </source>
</evidence>
<dbReference type="Gene3D" id="3.40.50.11660">
    <property type="entry name" value="Glycosyl transferase family 10, C-terminal domain"/>
    <property type="match status" value="1"/>
</dbReference>
<proteinExistence type="inferred from homology"/>
<evidence type="ECO:0000256" key="10">
    <source>
        <dbReference type="ARBA" id="ARBA00023180"/>
    </source>
</evidence>
<dbReference type="OrthoDB" id="427096at2759"/>
<evidence type="ECO:0000256" key="6">
    <source>
        <dbReference type="ARBA" id="ARBA00022692"/>
    </source>
</evidence>
<feature type="domain" description="Fucosyltransferase N-terminal" evidence="14">
    <location>
        <begin position="73"/>
        <end position="179"/>
    </location>
</feature>
<keyword evidence="5 12" id="KW-0808">Transferase</keyword>
<dbReference type="KEGG" id="xla:108715192"/>
<comment type="catalytic activity">
    <reaction evidence="11">
        <text>an N-acetyl-alpha-neuraminyl-(2-&gt;3)-beta-D-galactosyl-(1-&gt;4)-N-acetyl-beta-D-glucosaminyl derivative + GDP-beta-L-fucose = an alpha-Neu5Ac-(2-&gt;3)-beta-D-Gal-(1-&gt;4)-[alpha-L-Fuc-(1-&gt;3)]-beta-D-GlcNAc derivative + GDP + H(+)</text>
        <dbReference type="Rhea" id="RHEA:56076"/>
        <dbReference type="ChEBI" id="CHEBI:15378"/>
        <dbReference type="ChEBI" id="CHEBI:57273"/>
        <dbReference type="ChEBI" id="CHEBI:58189"/>
        <dbReference type="ChEBI" id="CHEBI:136545"/>
        <dbReference type="ChEBI" id="CHEBI:139509"/>
    </reaction>
    <physiologicalReaction direction="left-to-right" evidence="11">
        <dbReference type="Rhea" id="RHEA:56077"/>
    </physiologicalReaction>
</comment>
<dbReference type="Xenbase" id="XB-GENE-17342126">
    <property type="gene designation" value="fut5.S"/>
</dbReference>
<keyword evidence="6 12" id="KW-0812">Transmembrane</keyword>
<feature type="domain" description="Fucosyltransferase C-terminal" evidence="13">
    <location>
        <begin position="193"/>
        <end position="366"/>
    </location>
</feature>
<keyword evidence="9" id="KW-0472">Membrane</keyword>
<keyword evidence="8" id="KW-1133">Transmembrane helix</keyword>
<reference evidence="16" key="1">
    <citation type="submission" date="2025-08" db="UniProtKB">
        <authorList>
            <consortium name="RefSeq"/>
        </authorList>
    </citation>
    <scope>IDENTIFICATION</scope>
    <source>
        <strain evidence="16">J_2021</strain>
        <tissue evidence="16">Erythrocytes</tissue>
    </source>
</reference>
<protein>
    <recommendedName>
        <fullName evidence="12">Fucosyltransferase</fullName>
        <ecNumber evidence="12">2.4.1.-</ecNumber>
    </recommendedName>
</protein>
<dbReference type="EC" id="2.4.1.-" evidence="12"/>
<accession>A0A8J0V0V6</accession>
<evidence type="ECO:0000256" key="7">
    <source>
        <dbReference type="ARBA" id="ARBA00022968"/>
    </source>
</evidence>
<name>A0A8J0V0V6_XENLA</name>
<dbReference type="UniPathway" id="UPA00378"/>
<dbReference type="InterPro" id="IPR001503">
    <property type="entry name" value="Glyco_trans_10"/>
</dbReference>
<dbReference type="PANTHER" id="PTHR11929">
    <property type="entry name" value="ALPHA- 1,3 -FUCOSYLTRANSFERASE"/>
    <property type="match status" value="1"/>
</dbReference>
<dbReference type="AlphaFoldDB" id="A0A8J0V0V6"/>
<dbReference type="InterPro" id="IPR031481">
    <property type="entry name" value="Glyco_tran_10_N"/>
</dbReference>
<keyword evidence="4 12" id="KW-0328">Glycosyltransferase</keyword>
<dbReference type="RefSeq" id="XP_018115592.1">
    <property type="nucleotide sequence ID" value="XM_018260103.2"/>
</dbReference>
<keyword evidence="10" id="KW-0325">Glycoprotein</keyword>
<keyword evidence="15" id="KW-1185">Reference proteome</keyword>
<organism evidence="15 16">
    <name type="scientific">Xenopus laevis</name>
    <name type="common">African clawed frog</name>
    <dbReference type="NCBI Taxonomy" id="8355"/>
    <lineage>
        <taxon>Eukaryota</taxon>
        <taxon>Metazoa</taxon>
        <taxon>Chordata</taxon>
        <taxon>Craniata</taxon>
        <taxon>Vertebrata</taxon>
        <taxon>Euteleostomi</taxon>
        <taxon>Amphibia</taxon>
        <taxon>Batrachia</taxon>
        <taxon>Anura</taxon>
        <taxon>Pipoidea</taxon>
        <taxon>Pipidae</taxon>
        <taxon>Xenopodinae</taxon>
        <taxon>Xenopus</taxon>
        <taxon>Xenopus</taxon>
    </lineage>
</organism>
<dbReference type="Pfam" id="PF00852">
    <property type="entry name" value="Glyco_transf_10"/>
    <property type="match status" value="1"/>
</dbReference>
<dbReference type="Pfam" id="PF17039">
    <property type="entry name" value="Glyco_tran_10_N"/>
    <property type="match status" value="1"/>
</dbReference>
<evidence type="ECO:0000256" key="11">
    <source>
        <dbReference type="ARBA" id="ARBA00036481"/>
    </source>
</evidence>
<dbReference type="GeneID" id="108715192"/>
<dbReference type="GO" id="GO:0032580">
    <property type="term" value="C:Golgi cisterna membrane"/>
    <property type="evidence" value="ECO:0007669"/>
    <property type="project" value="UniProtKB-SubCell"/>
</dbReference>
<dbReference type="GO" id="GO:0046920">
    <property type="term" value="F:alpha-(1-&gt;3)-fucosyltransferase activity"/>
    <property type="evidence" value="ECO:0000318"/>
    <property type="project" value="GO_Central"/>
</dbReference>
<evidence type="ECO:0000256" key="2">
    <source>
        <dbReference type="ARBA" id="ARBA00004922"/>
    </source>
</evidence>
<gene>
    <name evidence="16 17" type="primary">fut5.S</name>
</gene>
<dbReference type="AGR" id="Xenbase:XB-GENE-17342126"/>
<evidence type="ECO:0000313" key="15">
    <source>
        <dbReference type="Proteomes" id="UP000186698"/>
    </source>
</evidence>
<dbReference type="CTD" id="108715192"/>
<dbReference type="Proteomes" id="UP000186698">
    <property type="component" value="Chromosome 4S"/>
</dbReference>
<evidence type="ECO:0000259" key="14">
    <source>
        <dbReference type="Pfam" id="PF17039"/>
    </source>
</evidence>
<evidence type="ECO:0000259" key="13">
    <source>
        <dbReference type="Pfam" id="PF00852"/>
    </source>
</evidence>
<evidence type="ECO:0000313" key="17">
    <source>
        <dbReference type="Xenbase" id="XB-GENE-17342126"/>
    </source>
</evidence>
<evidence type="ECO:0000256" key="4">
    <source>
        <dbReference type="ARBA" id="ARBA00022676"/>
    </source>
</evidence>
<evidence type="ECO:0000256" key="9">
    <source>
        <dbReference type="ARBA" id="ARBA00023136"/>
    </source>
</evidence>
<evidence type="ECO:0000256" key="12">
    <source>
        <dbReference type="RuleBase" id="RU003832"/>
    </source>
</evidence>
<keyword evidence="12" id="KW-0333">Golgi apparatus</keyword>
<dbReference type="InterPro" id="IPR055270">
    <property type="entry name" value="Glyco_tran_10_C"/>
</dbReference>
<dbReference type="SUPFAM" id="SSF53756">
    <property type="entry name" value="UDP-Glycosyltransferase/glycogen phosphorylase"/>
    <property type="match status" value="1"/>
</dbReference>
<sequence>MAWLCILPPKWKLSVMWRMLKSANIQTVIIVFLLILLIGSWKSSFSPFSTKKEDRHCPELANIPLEKPKHDPELLILIWTWPFGETFPLDTCSSVYGISGCKLTADRNLYGQANAIIIHHFDIMHDKGLLPKEPRPLHQRWVWFNLEPPFIIKNVNIMGNLMNMTMTYRTDSDIPLPYGWLKTLKEPPRVDIPKKSKLVAWVVSKWYPGAQRIQYYEELKKHIHIDVYGKMHKKLSWEDFYSTIGQYKFYLAFENVNHKDYITEKLWENSFNTGTVPVVLGAPRENYEKFIPADSFIHVDDFLSAQDLAAFLLELDKDDYRYRQYFNWRSSYGVVRNIGWDNHYCKACKVLQQSQGYQVIPDLAKWFI</sequence>